<dbReference type="EMBL" id="NQXA01000010">
    <property type="protein sequence ID" value="PHQ28903.1"/>
    <property type="molecule type" value="Genomic_DNA"/>
</dbReference>
<name>A0A2G1VQ74_9FLAO</name>
<evidence type="ECO:0000313" key="2">
    <source>
        <dbReference type="Proteomes" id="UP000229433"/>
    </source>
</evidence>
<organism evidence="1 2">
    <name type="scientific">Leeuwenhoekiella nanhaiensis</name>
    <dbReference type="NCBI Taxonomy" id="1655491"/>
    <lineage>
        <taxon>Bacteria</taxon>
        <taxon>Pseudomonadati</taxon>
        <taxon>Bacteroidota</taxon>
        <taxon>Flavobacteriia</taxon>
        <taxon>Flavobacteriales</taxon>
        <taxon>Flavobacteriaceae</taxon>
        <taxon>Leeuwenhoekiella</taxon>
    </lineage>
</organism>
<gene>
    <name evidence="1" type="ORF">CJ305_11960</name>
</gene>
<keyword evidence="2" id="KW-1185">Reference proteome</keyword>
<accession>A0A2G1VQ74</accession>
<evidence type="ECO:0000313" key="1">
    <source>
        <dbReference type="EMBL" id="PHQ28903.1"/>
    </source>
</evidence>
<comment type="caution">
    <text evidence="1">The sequence shown here is derived from an EMBL/GenBank/DDBJ whole genome shotgun (WGS) entry which is preliminary data.</text>
</comment>
<dbReference type="Proteomes" id="UP000229433">
    <property type="component" value="Unassembled WGS sequence"/>
</dbReference>
<dbReference type="AlphaFoldDB" id="A0A2G1VQ74"/>
<protein>
    <submittedName>
        <fullName evidence="1">Uncharacterized protein</fullName>
    </submittedName>
</protein>
<reference evidence="1 2" key="1">
    <citation type="submission" date="2017-08" db="EMBL/GenBank/DDBJ databases">
        <title>The whole genome shortgun sequences of strain Leeuwenhoekiella nanhaiensis G18 from the South China Sea.</title>
        <authorList>
            <person name="Liu Q."/>
        </authorList>
    </citation>
    <scope>NUCLEOTIDE SEQUENCE [LARGE SCALE GENOMIC DNA]</scope>
    <source>
        <strain evidence="1 2">G18</strain>
    </source>
</reference>
<proteinExistence type="predicted"/>
<sequence>MIVNVLGQFLLNLQFSRPILQLSLFNLKRAVSFSIFDGSNQNNSVMVKLLVYVLHLALSVLGFSTGEMTSAQIGYSVVIPFNSEECDTFKKCVDIKTAKFKAVV</sequence>